<proteinExistence type="predicted"/>
<sequence length="67" mass="7382">MELCPAVRAGAQTIAVVVPRRPARMPRDSLAGFVVTVDSVERLTGLRLLPTMMKRARRSRPEARPGL</sequence>
<protein>
    <submittedName>
        <fullName evidence="1">Uncharacterized protein</fullName>
    </submittedName>
</protein>
<dbReference type="InterPro" id="IPR044929">
    <property type="entry name" value="DNA/RNA_non-sp_Endonuclease_sf"/>
</dbReference>
<dbReference type="Proteomes" id="UP000885672">
    <property type="component" value="Unassembled WGS sequence"/>
</dbReference>
<organism evidence="1">
    <name type="scientific">candidate division WOR-3 bacterium</name>
    <dbReference type="NCBI Taxonomy" id="2052148"/>
    <lineage>
        <taxon>Bacteria</taxon>
        <taxon>Bacteria division WOR-3</taxon>
    </lineage>
</organism>
<reference evidence="1" key="1">
    <citation type="journal article" date="2020" name="mSystems">
        <title>Genome- and Community-Level Interaction Insights into Carbon Utilization and Element Cycling Functions of Hydrothermarchaeota in Hydrothermal Sediment.</title>
        <authorList>
            <person name="Zhou Z."/>
            <person name="Liu Y."/>
            <person name="Xu W."/>
            <person name="Pan J."/>
            <person name="Luo Z.H."/>
            <person name="Li M."/>
        </authorList>
    </citation>
    <scope>NUCLEOTIDE SEQUENCE [LARGE SCALE GENOMIC DNA]</scope>
    <source>
        <strain evidence="1">SpSt-1182</strain>
    </source>
</reference>
<evidence type="ECO:0000313" key="1">
    <source>
        <dbReference type="EMBL" id="HDQ99484.1"/>
    </source>
</evidence>
<dbReference type="AlphaFoldDB" id="A0A7V0XF61"/>
<gene>
    <name evidence="1" type="ORF">ENN51_04265</name>
</gene>
<name>A0A7V0XF61_UNCW3</name>
<dbReference type="EMBL" id="DSBX01000160">
    <property type="protein sequence ID" value="HDQ99484.1"/>
    <property type="molecule type" value="Genomic_DNA"/>
</dbReference>
<accession>A0A7V0XF61</accession>
<dbReference type="Gene3D" id="3.40.570.10">
    <property type="entry name" value="Extracellular Endonuclease, subunit A"/>
    <property type="match status" value="1"/>
</dbReference>
<comment type="caution">
    <text evidence="1">The sequence shown here is derived from an EMBL/GenBank/DDBJ whole genome shotgun (WGS) entry which is preliminary data.</text>
</comment>
<feature type="non-terminal residue" evidence="1">
    <location>
        <position position="67"/>
    </location>
</feature>